<dbReference type="EMBL" id="BIFT01000002">
    <property type="protein sequence ID" value="GCE31268.1"/>
    <property type="molecule type" value="Genomic_DNA"/>
</dbReference>
<keyword evidence="2" id="KW-1185">Reference proteome</keyword>
<comment type="caution">
    <text evidence="1">The sequence shown here is derived from an EMBL/GenBank/DDBJ whole genome shotgun (WGS) entry which is preliminary data.</text>
</comment>
<sequence length="66" mass="7272">MAPFVTLFSVIIEIHIPTTTNQTSGANQMSCANVHCQMSGQVSTYGGKNQKWRNAILLMSKQQMQA</sequence>
<gene>
    <name evidence="1" type="ORF">KDA_67520</name>
</gene>
<evidence type="ECO:0000313" key="2">
    <source>
        <dbReference type="Proteomes" id="UP000287171"/>
    </source>
</evidence>
<accession>A0A402BIP1</accession>
<name>A0A402BIP1_9CHLR</name>
<organism evidence="1 2">
    <name type="scientific">Dictyobacter alpinus</name>
    <dbReference type="NCBI Taxonomy" id="2014873"/>
    <lineage>
        <taxon>Bacteria</taxon>
        <taxon>Bacillati</taxon>
        <taxon>Chloroflexota</taxon>
        <taxon>Ktedonobacteria</taxon>
        <taxon>Ktedonobacterales</taxon>
        <taxon>Dictyobacteraceae</taxon>
        <taxon>Dictyobacter</taxon>
    </lineage>
</organism>
<evidence type="ECO:0000313" key="1">
    <source>
        <dbReference type="EMBL" id="GCE31268.1"/>
    </source>
</evidence>
<dbReference type="AlphaFoldDB" id="A0A402BIP1"/>
<protein>
    <submittedName>
        <fullName evidence="1">Uncharacterized protein</fullName>
    </submittedName>
</protein>
<reference evidence="2" key="1">
    <citation type="submission" date="2018-12" db="EMBL/GenBank/DDBJ databases">
        <title>Tengunoibacter tsumagoiensis gen. nov., sp. nov., Dictyobacter kobayashii sp. nov., D. alpinus sp. nov., and D. joshuensis sp. nov. and description of Dictyobacteraceae fam. nov. within the order Ktedonobacterales isolated from Tengu-no-mugimeshi.</title>
        <authorList>
            <person name="Wang C.M."/>
            <person name="Zheng Y."/>
            <person name="Sakai Y."/>
            <person name="Toyoda A."/>
            <person name="Minakuchi Y."/>
            <person name="Abe K."/>
            <person name="Yokota A."/>
            <person name="Yabe S."/>
        </authorList>
    </citation>
    <scope>NUCLEOTIDE SEQUENCE [LARGE SCALE GENOMIC DNA]</scope>
    <source>
        <strain evidence="2">Uno16</strain>
    </source>
</reference>
<proteinExistence type="predicted"/>
<dbReference type="Proteomes" id="UP000287171">
    <property type="component" value="Unassembled WGS sequence"/>
</dbReference>